<evidence type="ECO:0000313" key="7">
    <source>
        <dbReference type="EMBL" id="MQY08396.1"/>
    </source>
</evidence>
<dbReference type="RefSeq" id="WP_207709889.1">
    <property type="nucleotide sequence ID" value="NZ_WEGH01000004.1"/>
</dbReference>
<keyword evidence="2" id="KW-1003">Cell membrane</keyword>
<keyword evidence="8" id="KW-1185">Reference proteome</keyword>
<evidence type="ECO:0000256" key="3">
    <source>
        <dbReference type="ARBA" id="ARBA00022692"/>
    </source>
</evidence>
<dbReference type="EMBL" id="WEGH01000004">
    <property type="protein sequence ID" value="MQY08396.1"/>
    <property type="molecule type" value="Genomic_DNA"/>
</dbReference>
<comment type="subcellular location">
    <subcellularLocation>
        <location evidence="1">Cell membrane</location>
        <topology evidence="1">Multi-pass membrane protein</topology>
    </subcellularLocation>
</comment>
<evidence type="ECO:0000256" key="2">
    <source>
        <dbReference type="ARBA" id="ARBA00022475"/>
    </source>
</evidence>
<protein>
    <submittedName>
        <fullName evidence="7">Putrescine importer PuuP</fullName>
    </submittedName>
</protein>
<dbReference type="PIRSF" id="PIRSF006060">
    <property type="entry name" value="AA_transporter"/>
    <property type="match status" value="1"/>
</dbReference>
<feature type="transmembrane region" description="Helical" evidence="6">
    <location>
        <begin position="380"/>
        <end position="402"/>
    </location>
</feature>
<dbReference type="GO" id="GO:0005886">
    <property type="term" value="C:plasma membrane"/>
    <property type="evidence" value="ECO:0007669"/>
    <property type="project" value="UniProtKB-SubCell"/>
</dbReference>
<keyword evidence="5 6" id="KW-0472">Membrane</keyword>
<evidence type="ECO:0000256" key="5">
    <source>
        <dbReference type="ARBA" id="ARBA00023136"/>
    </source>
</evidence>
<dbReference type="PANTHER" id="PTHR42770:SF16">
    <property type="entry name" value="AMINO ACID PERMEASE"/>
    <property type="match status" value="1"/>
</dbReference>
<feature type="transmembrane region" description="Helical" evidence="6">
    <location>
        <begin position="347"/>
        <end position="368"/>
    </location>
</feature>
<comment type="caution">
    <text evidence="7">The sequence shown here is derived from an EMBL/GenBank/DDBJ whole genome shotgun (WGS) entry which is preliminary data.</text>
</comment>
<keyword evidence="4 6" id="KW-1133">Transmembrane helix</keyword>
<feature type="transmembrane region" description="Helical" evidence="6">
    <location>
        <begin position="23"/>
        <end position="43"/>
    </location>
</feature>
<feature type="transmembrane region" description="Helical" evidence="6">
    <location>
        <begin position="141"/>
        <end position="160"/>
    </location>
</feature>
<dbReference type="Gene3D" id="1.20.1740.10">
    <property type="entry name" value="Amino acid/polyamine transporter I"/>
    <property type="match status" value="1"/>
</dbReference>
<evidence type="ECO:0000256" key="6">
    <source>
        <dbReference type="SAM" id="Phobius"/>
    </source>
</evidence>
<evidence type="ECO:0000313" key="8">
    <source>
        <dbReference type="Proteomes" id="UP000487268"/>
    </source>
</evidence>
<accession>A0A7K0C4W0</accession>
<dbReference type="PANTHER" id="PTHR42770">
    <property type="entry name" value="AMINO ACID TRANSPORTER-RELATED"/>
    <property type="match status" value="1"/>
</dbReference>
<feature type="transmembrane region" description="Helical" evidence="6">
    <location>
        <begin position="245"/>
        <end position="265"/>
    </location>
</feature>
<feature type="transmembrane region" description="Helical" evidence="6">
    <location>
        <begin position="454"/>
        <end position="472"/>
    </location>
</feature>
<gene>
    <name evidence="7" type="primary">puuP</name>
    <name evidence="7" type="ORF">ACRB68_65030</name>
</gene>
<dbReference type="AlphaFoldDB" id="A0A7K0C4W0"/>
<dbReference type="Proteomes" id="UP000487268">
    <property type="component" value="Unassembled WGS sequence"/>
</dbReference>
<evidence type="ECO:0000256" key="4">
    <source>
        <dbReference type="ARBA" id="ARBA00022989"/>
    </source>
</evidence>
<reference evidence="7 8" key="1">
    <citation type="submission" date="2019-10" db="EMBL/GenBank/DDBJ databases">
        <title>Actinomadura rubteroloni sp. nov. and Actinomadura macrotermitis sp. nov., isolated from the gut of fungus growing-termite Macrotermes natalensis.</title>
        <authorList>
            <person name="Benndorf R."/>
            <person name="Martin K."/>
            <person name="Kuefner M."/>
            <person name="De Beer W."/>
            <person name="Kaster A.-K."/>
            <person name="Vollmers J."/>
            <person name="Poulsen M."/>
            <person name="Beemelmanns C."/>
        </authorList>
    </citation>
    <scope>NUCLEOTIDE SEQUENCE [LARGE SCALE GENOMIC DNA]</scope>
    <source>
        <strain evidence="7 8">RB68</strain>
    </source>
</reference>
<dbReference type="InterPro" id="IPR002293">
    <property type="entry name" value="AA/rel_permease1"/>
</dbReference>
<feature type="transmembrane region" description="Helical" evidence="6">
    <location>
        <begin position="55"/>
        <end position="78"/>
    </location>
</feature>
<dbReference type="Pfam" id="PF13520">
    <property type="entry name" value="AA_permease_2"/>
    <property type="match status" value="1"/>
</dbReference>
<feature type="transmembrane region" description="Helical" evidence="6">
    <location>
        <begin position="99"/>
        <end position="126"/>
    </location>
</feature>
<dbReference type="InterPro" id="IPR050367">
    <property type="entry name" value="APC_superfamily"/>
</dbReference>
<keyword evidence="3 6" id="KW-0812">Transmembrane</keyword>
<proteinExistence type="predicted"/>
<feature type="transmembrane region" description="Helical" evidence="6">
    <location>
        <begin position="301"/>
        <end position="326"/>
    </location>
</feature>
<sequence length="504" mass="53647">MSVLPPPERPAPARPDRLKPDSVGVIGVVFMALATAAPVTAMAGNMPYVIGGDGIGAPAGFLLVTLVLTVFTIGYVAMARYITAAGAFYGYVSYGLGRVAGMASGLLAVLAYMVFEASIVGIFAYFAKTAVAAQLGWDGPWEAYALGMLAVTAVLSYFDIDIAAKILGVFLVGEVSILLILAGSVLVHGGGPDGLAVKSLDPVEAFSGPSAGIGLFFCFWSWIGFESTAMYGEESRNPKRVIPRATLFAVIGLGTLYTFVTWMTISGNGFAESVRTAGSPEPLRLFTGPLDHYVGHWSVSVFEWLMCTSAFACGMAFHQCASRYLYAIGREGFIHRALGRTHPRHGSPFVASFAQTVIATAIVLAFAVSGKDPYTDLYGLMAILGTLALLIVQTLCSFAVIAYFRRRPPQERPWFATLAAPLLGGLGMLTAIWLLVDNLSFAAGAASKSLVFTLIPWIVGGVFAAGVAFALYMRARHPHRYEVMGRMILEDAQEREPVQAAVES</sequence>
<feature type="transmembrane region" description="Helical" evidence="6">
    <location>
        <begin position="206"/>
        <end position="225"/>
    </location>
</feature>
<organism evidence="7 8">
    <name type="scientific">Actinomadura macrotermitis</name>
    <dbReference type="NCBI Taxonomy" id="2585200"/>
    <lineage>
        <taxon>Bacteria</taxon>
        <taxon>Bacillati</taxon>
        <taxon>Actinomycetota</taxon>
        <taxon>Actinomycetes</taxon>
        <taxon>Streptosporangiales</taxon>
        <taxon>Thermomonosporaceae</taxon>
        <taxon>Actinomadura</taxon>
    </lineage>
</organism>
<name>A0A7K0C4W0_9ACTN</name>
<feature type="transmembrane region" description="Helical" evidence="6">
    <location>
        <begin position="167"/>
        <end position="186"/>
    </location>
</feature>
<dbReference type="GO" id="GO:0022857">
    <property type="term" value="F:transmembrane transporter activity"/>
    <property type="evidence" value="ECO:0007669"/>
    <property type="project" value="InterPro"/>
</dbReference>
<feature type="transmembrane region" description="Helical" evidence="6">
    <location>
        <begin position="414"/>
        <end position="434"/>
    </location>
</feature>
<evidence type="ECO:0000256" key="1">
    <source>
        <dbReference type="ARBA" id="ARBA00004651"/>
    </source>
</evidence>